<feature type="transmembrane region" description="Helical" evidence="9">
    <location>
        <begin position="295"/>
        <end position="316"/>
    </location>
</feature>
<organism evidence="11 12">
    <name type="scientific">Lysinibacillus composti</name>
    <dbReference type="NCBI Taxonomy" id="720633"/>
    <lineage>
        <taxon>Bacteria</taxon>
        <taxon>Bacillati</taxon>
        <taxon>Bacillota</taxon>
        <taxon>Bacilli</taxon>
        <taxon>Bacillales</taxon>
        <taxon>Bacillaceae</taxon>
        <taxon>Lysinibacillus</taxon>
    </lineage>
</organism>
<protein>
    <submittedName>
        <fullName evidence="11">Alanine:cation symporter family protein</fullName>
    </submittedName>
</protein>
<feature type="transmembrane region" description="Helical" evidence="9">
    <location>
        <begin position="139"/>
        <end position="159"/>
    </location>
</feature>
<dbReference type="PRINTS" id="PR00175">
    <property type="entry name" value="NAALASMPORT"/>
</dbReference>
<dbReference type="PANTHER" id="PTHR30330:SF7">
    <property type="entry name" value="SODIUM_PROTON-DEPENDENT ALANINE CARRIER PROTEIN YRBD-RELATED"/>
    <property type="match status" value="1"/>
</dbReference>
<name>A0A3N9UL46_9BACI</name>
<dbReference type="EMBL" id="RRCT01000001">
    <property type="protein sequence ID" value="RQW76653.1"/>
    <property type="molecule type" value="Genomic_DNA"/>
</dbReference>
<evidence type="ECO:0000256" key="10">
    <source>
        <dbReference type="SAM" id="MobiDB-lite"/>
    </source>
</evidence>
<dbReference type="FunFam" id="1.20.1740.10:FF:000004">
    <property type="entry name" value="Sodium:alanine symporter family protein"/>
    <property type="match status" value="1"/>
</dbReference>
<dbReference type="NCBIfam" id="TIGR00835">
    <property type="entry name" value="agcS"/>
    <property type="match status" value="1"/>
</dbReference>
<reference evidence="11 12" key="1">
    <citation type="journal article" date="2013" name="J. Microbiol.">
        <title>Lysinibacillus chungkukjangi sp. nov., isolated from Chungkukjang, Korean fermented soybean food.</title>
        <authorList>
            <person name="Kim S.J."/>
            <person name="Jang Y.H."/>
            <person name="Hamada M."/>
            <person name="Ahn J.H."/>
            <person name="Weon H.Y."/>
            <person name="Suzuki K."/>
            <person name="Whang K.S."/>
            <person name="Kwon S.W."/>
        </authorList>
    </citation>
    <scope>NUCLEOTIDE SEQUENCE [LARGE SCALE GENOMIC DNA]</scope>
    <source>
        <strain evidence="11 12">MCCC 1A12701</strain>
    </source>
</reference>
<feature type="transmembrane region" description="Helical" evidence="9">
    <location>
        <begin position="204"/>
        <end position="225"/>
    </location>
</feature>
<keyword evidence="12" id="KW-1185">Reference proteome</keyword>
<feature type="transmembrane region" description="Helical" evidence="9">
    <location>
        <begin position="12"/>
        <end position="31"/>
    </location>
</feature>
<proteinExistence type="inferred from homology"/>
<comment type="similarity">
    <text evidence="2 9">Belongs to the alanine or glycine:cation symporter (AGCS) (TC 2.A.25) family.</text>
</comment>
<dbReference type="PROSITE" id="PS00873">
    <property type="entry name" value="NA_ALANINE_SYMP"/>
    <property type="match status" value="1"/>
</dbReference>
<evidence type="ECO:0000256" key="2">
    <source>
        <dbReference type="ARBA" id="ARBA00009261"/>
    </source>
</evidence>
<dbReference type="AlphaFoldDB" id="A0A3N9UL46"/>
<keyword evidence="5 9" id="KW-0812">Transmembrane</keyword>
<dbReference type="GO" id="GO:0005886">
    <property type="term" value="C:plasma membrane"/>
    <property type="evidence" value="ECO:0007669"/>
    <property type="project" value="UniProtKB-SubCell"/>
</dbReference>
<keyword evidence="8 9" id="KW-0472">Membrane</keyword>
<dbReference type="Pfam" id="PF01235">
    <property type="entry name" value="Na_Ala_symp"/>
    <property type="match status" value="1"/>
</dbReference>
<comment type="subcellular location">
    <subcellularLocation>
        <location evidence="1 9">Cell membrane</location>
        <topology evidence="1 9">Multi-pass membrane protein</topology>
    </subcellularLocation>
</comment>
<evidence type="ECO:0000256" key="9">
    <source>
        <dbReference type="RuleBase" id="RU363064"/>
    </source>
</evidence>
<feature type="transmembrane region" description="Helical" evidence="9">
    <location>
        <begin position="424"/>
        <end position="448"/>
    </location>
</feature>
<feature type="transmembrane region" description="Helical" evidence="9">
    <location>
        <begin position="231"/>
        <end position="256"/>
    </location>
</feature>
<feature type="transmembrane region" description="Helical" evidence="9">
    <location>
        <begin position="391"/>
        <end position="412"/>
    </location>
</feature>
<evidence type="ECO:0000313" key="11">
    <source>
        <dbReference type="EMBL" id="RQW76653.1"/>
    </source>
</evidence>
<feature type="region of interest" description="Disordered" evidence="10">
    <location>
        <begin position="487"/>
        <end position="507"/>
    </location>
</feature>
<keyword evidence="7 9" id="KW-1133">Transmembrane helix</keyword>
<evidence type="ECO:0000313" key="12">
    <source>
        <dbReference type="Proteomes" id="UP000274033"/>
    </source>
</evidence>
<evidence type="ECO:0000256" key="4">
    <source>
        <dbReference type="ARBA" id="ARBA00022475"/>
    </source>
</evidence>
<dbReference type="Proteomes" id="UP000274033">
    <property type="component" value="Unassembled WGS sequence"/>
</dbReference>
<gene>
    <name evidence="11" type="ORF">EBB45_03375</name>
</gene>
<dbReference type="InterPro" id="IPR001463">
    <property type="entry name" value="Na/Ala_symport"/>
</dbReference>
<accession>A0A3N9UL46</accession>
<keyword evidence="6 9" id="KW-0769">Symport</keyword>
<evidence type="ECO:0000256" key="6">
    <source>
        <dbReference type="ARBA" id="ARBA00022847"/>
    </source>
</evidence>
<feature type="transmembrane region" description="Helical" evidence="9">
    <location>
        <begin position="358"/>
        <end position="379"/>
    </location>
</feature>
<evidence type="ECO:0000256" key="8">
    <source>
        <dbReference type="ARBA" id="ARBA00023136"/>
    </source>
</evidence>
<feature type="transmembrane region" description="Helical" evidence="9">
    <location>
        <begin position="171"/>
        <end position="192"/>
    </location>
</feature>
<keyword evidence="3 9" id="KW-0813">Transport</keyword>
<dbReference type="OrthoDB" id="9804874at2"/>
<sequence length="507" mass="54441">MESIVSWLNDLLWGPVMIYGILVVGLLFTILTKFVQVRRIKDMFVLMFTGEKSDAGVSSFQALSIALSGRVGTGNIVGTATAIAFGGPGAVFWMWITAFIGASTAYVESTLAQIYKEKKNGLYRGGPAFYIEKGTGQRWFGVVFAIAAILAVAILMPGVQSNAISSAVNNAFGIEPWITGLVVVGILAFIILGGVKRIANAAQIIVPFMAVLYMLVAIVVIFMNISEVPAVFSLIIRSAFNVDATFGGMIGAAIAWGVKRAVYSNEAGQGTGPHAAAAAEVSHPVKQGLVQSASIYIDTLLVCSATALMILFMGTYNTNVGSDQGALIAENIPGATYTEFTQLAVNAAFPALNNFGSMFVAIALFFFAFTTIMAYYYIAETNVAYLFTGKTEGVFTFALKIVLILSTFYGAVRTSDLAWSFGDLGLGLMVWINVIAILILMKPALLALKDYEQQKAQGLDPQFDPEKLGIKNADFWVERKNELASIKNNGPLKNASKQAQDKEIVKK</sequence>
<comment type="caution">
    <text evidence="11">The sequence shown here is derived from an EMBL/GenBank/DDBJ whole genome shotgun (WGS) entry which is preliminary data.</text>
</comment>
<dbReference type="GO" id="GO:0005283">
    <property type="term" value="F:amino acid:sodium symporter activity"/>
    <property type="evidence" value="ECO:0007669"/>
    <property type="project" value="InterPro"/>
</dbReference>
<evidence type="ECO:0000256" key="3">
    <source>
        <dbReference type="ARBA" id="ARBA00022448"/>
    </source>
</evidence>
<evidence type="ECO:0000256" key="5">
    <source>
        <dbReference type="ARBA" id="ARBA00022692"/>
    </source>
</evidence>
<evidence type="ECO:0000256" key="1">
    <source>
        <dbReference type="ARBA" id="ARBA00004651"/>
    </source>
</evidence>
<dbReference type="PANTHER" id="PTHR30330">
    <property type="entry name" value="AGSS FAMILY TRANSPORTER, SODIUM-ALANINE"/>
    <property type="match status" value="1"/>
</dbReference>
<dbReference type="Gene3D" id="1.20.1740.10">
    <property type="entry name" value="Amino acid/polyamine transporter I"/>
    <property type="match status" value="1"/>
</dbReference>
<evidence type="ECO:0000256" key="7">
    <source>
        <dbReference type="ARBA" id="ARBA00022989"/>
    </source>
</evidence>
<keyword evidence="4 9" id="KW-1003">Cell membrane</keyword>